<evidence type="ECO:0000256" key="1">
    <source>
        <dbReference type="SAM" id="MobiDB-lite"/>
    </source>
</evidence>
<dbReference type="InterPro" id="IPR057252">
    <property type="entry name" value="CoiA_C"/>
</dbReference>
<protein>
    <recommendedName>
        <fullName evidence="9">Competence protein CoiA</fullName>
    </recommendedName>
</protein>
<dbReference type="EMBL" id="LQYV01000162">
    <property type="protein sequence ID" value="KYD18879.1"/>
    <property type="molecule type" value="Genomic_DNA"/>
</dbReference>
<evidence type="ECO:0000313" key="8">
    <source>
        <dbReference type="Proteomes" id="UP000075517"/>
    </source>
</evidence>
<organism evidence="6 8">
    <name type="scientific">Geobacillus stearothermophilus</name>
    <name type="common">Bacillus stearothermophilus</name>
    <dbReference type="NCBI Taxonomy" id="1422"/>
    <lineage>
        <taxon>Bacteria</taxon>
        <taxon>Bacillati</taxon>
        <taxon>Bacillota</taxon>
        <taxon>Bacilli</taxon>
        <taxon>Bacillales</taxon>
        <taxon>Anoxybacillaceae</taxon>
        <taxon>Geobacillus</taxon>
    </lineage>
</organism>
<evidence type="ECO:0000259" key="3">
    <source>
        <dbReference type="Pfam" id="PF25164"/>
    </source>
</evidence>
<evidence type="ECO:0000313" key="5">
    <source>
        <dbReference type="EMBL" id="KYD18879.1"/>
    </source>
</evidence>
<dbReference type="Pfam" id="PF25164">
    <property type="entry name" value="CoiA_N"/>
    <property type="match status" value="1"/>
</dbReference>
<feature type="domain" description="Competence protein CoiA-like N-terminal" evidence="3">
    <location>
        <begin position="62"/>
        <end position="109"/>
    </location>
</feature>
<dbReference type="Pfam" id="PF25166">
    <property type="entry name" value="CoiA_C"/>
    <property type="match status" value="1"/>
</dbReference>
<evidence type="ECO:0000313" key="6">
    <source>
        <dbReference type="EMBL" id="KYD34004.1"/>
    </source>
</evidence>
<feature type="domain" description="Competence protein CoiA C-terminal" evidence="4">
    <location>
        <begin position="284"/>
        <end position="428"/>
    </location>
</feature>
<dbReference type="EMBL" id="LQYY01000066">
    <property type="protein sequence ID" value="KYD34004.1"/>
    <property type="molecule type" value="Genomic_DNA"/>
</dbReference>
<name>A0A150NBF6_GEOSE</name>
<comment type="caution">
    <text evidence="6">The sequence shown here is derived from an EMBL/GenBank/DDBJ whole genome shotgun (WGS) entry which is preliminary data.</text>
</comment>
<dbReference type="Proteomes" id="UP000075517">
    <property type="component" value="Unassembled WGS sequence"/>
</dbReference>
<evidence type="ECO:0000259" key="4">
    <source>
        <dbReference type="Pfam" id="PF25166"/>
    </source>
</evidence>
<evidence type="ECO:0000313" key="7">
    <source>
        <dbReference type="Proteomes" id="UP000075424"/>
    </source>
</evidence>
<feature type="region of interest" description="Disordered" evidence="1">
    <location>
        <begin position="1"/>
        <end position="22"/>
    </location>
</feature>
<accession>A0A150NBF6</accession>
<gene>
    <name evidence="5" type="ORF">B4109_0723</name>
    <name evidence="6" type="ORF">B4114_0687</name>
</gene>
<sequence>MGRKTGDGQRIKGKNRTVKGGQQRTIPAVPAHGQLFFTGKEVIMLFVALAADGRTVSLAGAERWEREGLMRLKRQEPFFCPACRQEVVLRSGRYRLPHFAHRKGAACPVEHEPESERHLTGKRDLFAWLIRQGMEAKLEPYLPAIKQRPDVLFRHGPHLYALEYQCSTIDESLFRERNDGYRLLGIRPLWVLGAHHLRRSPKYSGEVQLSRFQWLFAHRAPHSVVPHIWYYSPETKRFIRLFRPLPLSVQRTLAVVDSIPLSSFSFPDWMAPCPLPLPSEFWERWLERKKQWRRTFPLYPNQTVRRICADFYQAGIVPSLFPTEAGWPVPRGYLWETAPFIWQTYVLLFLLGKTGRPATAVSLFQWLDDKIRTGRLVPRRLPLVGRDTYREAVGEYLHWLSLLGYLRREEGDQLHLVKPLSFPSTVDQMIHQDAALLEQIHQTSALSCYWSTLEFGRVEKMSRKQEKMNGMVNNNSCIDYLDKEE</sequence>
<proteinExistence type="predicted"/>
<dbReference type="InterPro" id="IPR010330">
    <property type="entry name" value="CoiA_nuc"/>
</dbReference>
<reference evidence="7 8" key="1">
    <citation type="submission" date="2016-01" db="EMBL/GenBank/DDBJ databases">
        <title>Draft Genome Sequences of Seven Thermophilic Sporeformers Isolated from Foods.</title>
        <authorList>
            <person name="Berendsen E.M."/>
            <person name="Wells-Bennik M.H."/>
            <person name="Krawcyk A.O."/>
            <person name="De Jong A."/>
            <person name="Holsappel S."/>
            <person name="Eijlander R.T."/>
            <person name="Kuipers O.P."/>
        </authorList>
    </citation>
    <scope>NUCLEOTIDE SEQUENCE [LARGE SCALE GENOMIC DNA]</scope>
    <source>
        <strain evidence="5 7">B4109</strain>
        <strain evidence="6 8">B4114</strain>
    </source>
</reference>
<evidence type="ECO:0008006" key="9">
    <source>
        <dbReference type="Google" id="ProtNLM"/>
    </source>
</evidence>
<dbReference type="Pfam" id="PF06054">
    <property type="entry name" value="CoiA_nuc"/>
    <property type="match status" value="1"/>
</dbReference>
<feature type="domain" description="Competence protein CoiA nuclease-like" evidence="2">
    <location>
        <begin position="114"/>
        <end position="272"/>
    </location>
</feature>
<dbReference type="InterPro" id="IPR057253">
    <property type="entry name" value="CoiA-like_N"/>
</dbReference>
<dbReference type="Proteomes" id="UP000075424">
    <property type="component" value="Unassembled WGS sequence"/>
</dbReference>
<evidence type="ECO:0000259" key="2">
    <source>
        <dbReference type="Pfam" id="PF06054"/>
    </source>
</evidence>
<dbReference type="PATRIC" id="fig|1422.17.peg.3194"/>
<dbReference type="AlphaFoldDB" id="A0A150NBF6"/>
<feature type="compositionally biased region" description="Basic and acidic residues" evidence="1">
    <location>
        <begin position="1"/>
        <end position="10"/>
    </location>
</feature>